<proteinExistence type="predicted"/>
<dbReference type="AlphaFoldDB" id="A0A382BYX2"/>
<organism evidence="1">
    <name type="scientific">marine metagenome</name>
    <dbReference type="NCBI Taxonomy" id="408172"/>
    <lineage>
        <taxon>unclassified sequences</taxon>
        <taxon>metagenomes</taxon>
        <taxon>ecological metagenomes</taxon>
    </lineage>
</organism>
<name>A0A382BYX2_9ZZZZ</name>
<gene>
    <name evidence="1" type="ORF">METZ01_LOCUS171221</name>
</gene>
<evidence type="ECO:0000313" key="1">
    <source>
        <dbReference type="EMBL" id="SVB18367.1"/>
    </source>
</evidence>
<evidence type="ECO:0008006" key="2">
    <source>
        <dbReference type="Google" id="ProtNLM"/>
    </source>
</evidence>
<sequence>MKNILWILIILFFSGCTQKSVPLPKDGSALLVVPQEGILKHGNKGFAFFYSFTVEDSQGEEHYFKITPNTSDNFIVVDNLAAGNYKLVKRQGCLRIKAKTKDNCKSQKTKRITFELKQNSATILGFVFKTVQEAKKNTRKGGTVKARFKKLSINDLNNYKQKFMILENSDKWEINLS</sequence>
<dbReference type="PROSITE" id="PS51257">
    <property type="entry name" value="PROKAR_LIPOPROTEIN"/>
    <property type="match status" value="1"/>
</dbReference>
<reference evidence="1" key="1">
    <citation type="submission" date="2018-05" db="EMBL/GenBank/DDBJ databases">
        <authorList>
            <person name="Lanie J.A."/>
            <person name="Ng W.-L."/>
            <person name="Kazmierczak K.M."/>
            <person name="Andrzejewski T.M."/>
            <person name="Davidsen T.M."/>
            <person name="Wayne K.J."/>
            <person name="Tettelin H."/>
            <person name="Glass J.I."/>
            <person name="Rusch D."/>
            <person name="Podicherti R."/>
            <person name="Tsui H.-C.T."/>
            <person name="Winkler M.E."/>
        </authorList>
    </citation>
    <scope>NUCLEOTIDE SEQUENCE</scope>
</reference>
<accession>A0A382BYX2</accession>
<dbReference type="EMBL" id="UINC01031784">
    <property type="protein sequence ID" value="SVB18367.1"/>
    <property type="molecule type" value="Genomic_DNA"/>
</dbReference>
<protein>
    <recommendedName>
        <fullName evidence="2">DUF2846 domain-containing protein</fullName>
    </recommendedName>
</protein>